<feature type="transmembrane region" description="Helical" evidence="7">
    <location>
        <begin position="59"/>
        <end position="82"/>
    </location>
</feature>
<evidence type="ECO:0000256" key="3">
    <source>
        <dbReference type="ARBA" id="ARBA00022475"/>
    </source>
</evidence>
<organism evidence="9 10">
    <name type="scientific">Saccharopolyspora taberi</name>
    <dbReference type="NCBI Taxonomy" id="60895"/>
    <lineage>
        <taxon>Bacteria</taxon>
        <taxon>Bacillati</taxon>
        <taxon>Actinomycetota</taxon>
        <taxon>Actinomycetes</taxon>
        <taxon>Pseudonocardiales</taxon>
        <taxon>Pseudonocardiaceae</taxon>
        <taxon>Saccharopolyspora</taxon>
    </lineage>
</organism>
<dbReference type="Gene3D" id="1.20.1250.20">
    <property type="entry name" value="MFS general substrate transporter like domains"/>
    <property type="match status" value="2"/>
</dbReference>
<feature type="transmembrane region" description="Helical" evidence="7">
    <location>
        <begin position="160"/>
        <end position="182"/>
    </location>
</feature>
<feature type="transmembrane region" description="Helical" evidence="7">
    <location>
        <begin position="314"/>
        <end position="333"/>
    </location>
</feature>
<feature type="transmembrane region" description="Helical" evidence="7">
    <location>
        <begin position="408"/>
        <end position="426"/>
    </location>
</feature>
<evidence type="ECO:0000256" key="6">
    <source>
        <dbReference type="ARBA" id="ARBA00023136"/>
    </source>
</evidence>
<dbReference type="SUPFAM" id="SSF103473">
    <property type="entry name" value="MFS general substrate transporter"/>
    <property type="match status" value="1"/>
</dbReference>
<dbReference type="PANTHER" id="PTHR43045:SF1">
    <property type="entry name" value="SHIKIMATE TRANSPORTER"/>
    <property type="match status" value="1"/>
</dbReference>
<evidence type="ECO:0000259" key="8">
    <source>
        <dbReference type="PROSITE" id="PS50850"/>
    </source>
</evidence>
<feature type="transmembrane region" description="Helical" evidence="7">
    <location>
        <begin position="339"/>
        <end position="364"/>
    </location>
</feature>
<proteinExistence type="predicted"/>
<evidence type="ECO:0000313" key="9">
    <source>
        <dbReference type="EMBL" id="GAA2790151.1"/>
    </source>
</evidence>
<evidence type="ECO:0000313" key="10">
    <source>
        <dbReference type="Proteomes" id="UP001500979"/>
    </source>
</evidence>
<comment type="subcellular location">
    <subcellularLocation>
        <location evidence="1">Cell membrane</location>
        <topology evidence="1">Multi-pass membrane protein</topology>
    </subcellularLocation>
</comment>
<feature type="transmembrane region" description="Helical" evidence="7">
    <location>
        <begin position="34"/>
        <end position="53"/>
    </location>
</feature>
<evidence type="ECO:0000256" key="7">
    <source>
        <dbReference type="SAM" id="Phobius"/>
    </source>
</evidence>
<evidence type="ECO:0000256" key="2">
    <source>
        <dbReference type="ARBA" id="ARBA00022448"/>
    </source>
</evidence>
<gene>
    <name evidence="9" type="ORF">GCM10010470_26030</name>
</gene>
<keyword evidence="6 7" id="KW-0472">Membrane</keyword>
<dbReference type="PROSITE" id="PS50850">
    <property type="entry name" value="MFS"/>
    <property type="match status" value="1"/>
</dbReference>
<dbReference type="InterPro" id="IPR036259">
    <property type="entry name" value="MFS_trans_sf"/>
</dbReference>
<dbReference type="PANTHER" id="PTHR43045">
    <property type="entry name" value="SHIKIMATE TRANSPORTER"/>
    <property type="match status" value="1"/>
</dbReference>
<evidence type="ECO:0000256" key="1">
    <source>
        <dbReference type="ARBA" id="ARBA00004651"/>
    </source>
</evidence>
<keyword evidence="5 7" id="KW-1133">Transmembrane helix</keyword>
<keyword evidence="3" id="KW-1003">Cell membrane</keyword>
<keyword evidence="2" id="KW-0813">Transport</keyword>
<sequence>MAAEPSAAKPGVAPPRESVRKAAFASAVGNTIELYDFLIYGTAAAVVFNRLFFPAGDPWVGALLAFATFGAGFLARPLGAAVIGHFGDRVGRRLMLVITLSVTGACTAAIGLLPTYDQIGLWAPAALVLLRVVQGFFLGGEQGGAVLMAVEHAPPNRQGWYGGWTFIGSPTGLFLATGVFAAATAVSGDQFLVWGWRIPFLLSLVLVGVGLYVRLRLAESPEFARIREHGERSRLPVAEAFASSWRQILLSAGVNLGFNMFIFVLATFLLTYGTRQLGMTRDLMLAGSLAGSAAQIAGILLFAHLSDRLGRTRVMLGGAIFLAVYAFPMFWLLDTRSPALIVLAMVLGYAGSAAVFGPMAAFCADLFSTKVRYTGVSLGYQSGSVLGGGLSPFIATALLGVGGGSWPIALYLVGGALVTVGCLAVTGDPRRFVRDAEPASAG</sequence>
<feature type="domain" description="Major facilitator superfamily (MFS) profile" evidence="8">
    <location>
        <begin position="22"/>
        <end position="433"/>
    </location>
</feature>
<dbReference type="CDD" id="cd17369">
    <property type="entry name" value="MFS_ShiA_like"/>
    <property type="match status" value="1"/>
</dbReference>
<dbReference type="Proteomes" id="UP001500979">
    <property type="component" value="Unassembled WGS sequence"/>
</dbReference>
<evidence type="ECO:0000256" key="5">
    <source>
        <dbReference type="ARBA" id="ARBA00022989"/>
    </source>
</evidence>
<dbReference type="EMBL" id="BAAAUX010000012">
    <property type="protein sequence ID" value="GAA2790151.1"/>
    <property type="molecule type" value="Genomic_DNA"/>
</dbReference>
<reference evidence="9 10" key="1">
    <citation type="journal article" date="2019" name="Int. J. Syst. Evol. Microbiol.">
        <title>The Global Catalogue of Microorganisms (GCM) 10K type strain sequencing project: providing services to taxonomists for standard genome sequencing and annotation.</title>
        <authorList>
            <consortium name="The Broad Institute Genomics Platform"/>
            <consortium name="The Broad Institute Genome Sequencing Center for Infectious Disease"/>
            <person name="Wu L."/>
            <person name="Ma J."/>
        </authorList>
    </citation>
    <scope>NUCLEOTIDE SEQUENCE [LARGE SCALE GENOMIC DNA]</scope>
    <source>
        <strain evidence="9 10">JCM 9383</strain>
    </source>
</reference>
<dbReference type="InterPro" id="IPR020846">
    <property type="entry name" value="MFS_dom"/>
</dbReference>
<dbReference type="InterPro" id="IPR011701">
    <property type="entry name" value="MFS"/>
</dbReference>
<comment type="caution">
    <text evidence="9">The sequence shown here is derived from an EMBL/GenBank/DDBJ whole genome shotgun (WGS) entry which is preliminary data.</text>
</comment>
<keyword evidence="4 7" id="KW-0812">Transmembrane</keyword>
<evidence type="ECO:0000256" key="4">
    <source>
        <dbReference type="ARBA" id="ARBA00022692"/>
    </source>
</evidence>
<dbReference type="Pfam" id="PF07690">
    <property type="entry name" value="MFS_1"/>
    <property type="match status" value="1"/>
</dbReference>
<keyword evidence="10" id="KW-1185">Reference proteome</keyword>
<feature type="transmembrane region" description="Helical" evidence="7">
    <location>
        <begin position="283"/>
        <end position="302"/>
    </location>
</feature>
<feature type="transmembrane region" description="Helical" evidence="7">
    <location>
        <begin position="385"/>
        <end position="402"/>
    </location>
</feature>
<feature type="transmembrane region" description="Helical" evidence="7">
    <location>
        <begin position="119"/>
        <end position="139"/>
    </location>
</feature>
<protein>
    <submittedName>
        <fullName evidence="9">MFS transporter</fullName>
    </submittedName>
</protein>
<feature type="transmembrane region" description="Helical" evidence="7">
    <location>
        <begin position="248"/>
        <end position="271"/>
    </location>
</feature>
<name>A0ABN3VBY4_9PSEU</name>
<accession>A0ABN3VBY4</accession>
<dbReference type="RefSeq" id="WP_344679874.1">
    <property type="nucleotide sequence ID" value="NZ_BAAAUX010000012.1"/>
</dbReference>
<feature type="transmembrane region" description="Helical" evidence="7">
    <location>
        <begin position="94"/>
        <end position="113"/>
    </location>
</feature>
<feature type="transmembrane region" description="Helical" evidence="7">
    <location>
        <begin position="194"/>
        <end position="215"/>
    </location>
</feature>